<organism evidence="3 4">
    <name type="scientific">Candidatus Nasuia deltocephalinicola str. NAS-ALF</name>
    <dbReference type="NCBI Taxonomy" id="1343077"/>
    <lineage>
        <taxon>Bacteria</taxon>
        <taxon>Pseudomonadati</taxon>
        <taxon>Pseudomonadota</taxon>
        <taxon>Betaproteobacteria</taxon>
        <taxon>Candidatus Nasuia</taxon>
    </lineage>
</organism>
<keyword evidence="4" id="KW-1185">Reference proteome</keyword>
<dbReference type="InterPro" id="IPR023584">
    <property type="entry name" value="Ribosome_recyc_fac_dom"/>
</dbReference>
<evidence type="ECO:0000259" key="2">
    <source>
        <dbReference type="Pfam" id="PF01765"/>
    </source>
</evidence>
<gene>
    <name evidence="3" type="primary">frr</name>
    <name evidence="3" type="ORF">NASALF_061</name>
</gene>
<dbReference type="EMBL" id="CP006059">
    <property type="protein sequence ID" value="AGS33214.1"/>
    <property type="molecule type" value="Genomic_DNA"/>
</dbReference>
<dbReference type="Proteomes" id="UP000015382">
    <property type="component" value="Chromosome"/>
</dbReference>
<dbReference type="Gene3D" id="1.10.132.20">
    <property type="entry name" value="Ribosome-recycling factor"/>
    <property type="match status" value="1"/>
</dbReference>
<dbReference type="Pfam" id="PF01765">
    <property type="entry name" value="RRF"/>
    <property type="match status" value="1"/>
</dbReference>
<accession>S5SQ36</accession>
<dbReference type="KEGG" id="ndl:NASALF_061"/>
<dbReference type="SUPFAM" id="SSF55194">
    <property type="entry name" value="Ribosome recycling factor, RRF"/>
    <property type="match status" value="1"/>
</dbReference>
<dbReference type="OrthoDB" id="9897523at2"/>
<evidence type="ECO:0000313" key="3">
    <source>
        <dbReference type="EMBL" id="AGS33214.1"/>
    </source>
</evidence>
<proteinExistence type="predicted"/>
<evidence type="ECO:0000256" key="1">
    <source>
        <dbReference type="SAM" id="Coils"/>
    </source>
</evidence>
<protein>
    <submittedName>
        <fullName evidence="3">Ribosome recycling factor</fullName>
    </submittedName>
</protein>
<dbReference type="Gene3D" id="3.30.1360.40">
    <property type="match status" value="1"/>
</dbReference>
<name>S5SQ36_9PROT</name>
<dbReference type="AlphaFoldDB" id="S5SQ36"/>
<evidence type="ECO:0000313" key="4">
    <source>
        <dbReference type="Proteomes" id="UP000015382"/>
    </source>
</evidence>
<keyword evidence="1" id="KW-0175">Coiled coil</keyword>
<sequence>MNNIIKEMEDCLKNFKISLEKLTINNNFKNVIENLNINRNLKLKEICIIEKNKEDDVLLIPLKFSDFELIENFLKKNKNLLFVKSKENIKLLNNKIITEEEKLNLIKNIKKEKEKFKIIIRNIRNKNKQIWNKDHNKKDIMQKQINKYNNELDNFCEKKISSIIKINK</sequence>
<dbReference type="InterPro" id="IPR036191">
    <property type="entry name" value="RRF_sf"/>
</dbReference>
<feature type="domain" description="Ribosome recycling factor" evidence="2">
    <location>
        <begin position="19"/>
        <end position="166"/>
    </location>
</feature>
<reference evidence="3 4" key="1">
    <citation type="journal article" date="2013" name="Genome Biol. Evol.">
        <title>Small, smaller, smallest: the origins and evolution of ancient dual symbioses in a Phloem-feeding insect.</title>
        <authorList>
            <person name="Bennett G.M."/>
            <person name="Moran N.A."/>
        </authorList>
    </citation>
    <scope>NUCLEOTIDE SEQUENCE [LARGE SCALE GENOMIC DNA]</scope>
    <source>
        <strain evidence="3 4">ALF</strain>
    </source>
</reference>
<dbReference type="HOGENOM" id="CLU_1583505_0_0_4"/>
<feature type="coiled-coil region" evidence="1">
    <location>
        <begin position="106"/>
        <end position="158"/>
    </location>
</feature>